<feature type="compositionally biased region" description="Low complexity" evidence="1">
    <location>
        <begin position="1420"/>
        <end position="1429"/>
    </location>
</feature>
<reference evidence="2" key="1">
    <citation type="submission" date="2016-10" db="EMBL/GenBank/DDBJ databases">
        <authorList>
            <person name="Benchimol M."/>
            <person name="Almeida L.G."/>
            <person name="Vasconcelos A.T."/>
            <person name="Perreira-Neves A."/>
            <person name="Rosa I.A."/>
            <person name="Tasca T."/>
            <person name="Bogo M.R."/>
            <person name="de Souza W."/>
        </authorList>
    </citation>
    <scope>NUCLEOTIDE SEQUENCE [LARGE SCALE GENOMIC DNA]</scope>
    <source>
        <strain evidence="2">K</strain>
    </source>
</reference>
<dbReference type="VEuPathDB" id="TrichDB:TRFO_31851"/>
<name>A0A1J4JRD7_9EUKA</name>
<feature type="region of interest" description="Disordered" evidence="1">
    <location>
        <begin position="1649"/>
        <end position="1689"/>
    </location>
</feature>
<keyword evidence="3" id="KW-1185">Reference proteome</keyword>
<dbReference type="GeneID" id="94842873"/>
<dbReference type="SUPFAM" id="SSF48371">
    <property type="entry name" value="ARM repeat"/>
    <property type="match status" value="2"/>
</dbReference>
<accession>A0A1J4JRD7</accession>
<dbReference type="Proteomes" id="UP000179807">
    <property type="component" value="Unassembled WGS sequence"/>
</dbReference>
<dbReference type="EMBL" id="MLAK01000916">
    <property type="protein sequence ID" value="OHT01314.1"/>
    <property type="molecule type" value="Genomic_DNA"/>
</dbReference>
<comment type="caution">
    <text evidence="2">The sequence shown here is derived from an EMBL/GenBank/DDBJ whole genome shotgun (WGS) entry which is preliminary data.</text>
</comment>
<dbReference type="InterPro" id="IPR016024">
    <property type="entry name" value="ARM-type_fold"/>
</dbReference>
<proteinExistence type="predicted"/>
<sequence>MKNLLDDLANISKQKIILEPDVIITSKLLDFETILPEQPKINDELFEKIEASLISCLYANNAQISFQCSIRIAECLLQLYQGNRQMKIWNLITAFNKKPTDSIAFTTGHVLKKLGRYSKSVVPGVGKTLFSLSEKHTFAQLFALCACFKASPRDMDTYVDKCYILIKKNIFSNYEPITLLVLKLCAKLVKNGQLSAERIIPLLTQLLTDQKMPYIIDQSCLLIAKLAYSQFKFSPAPIEKDANENQDFKVKSKKVSAQMFCAFNMMENFKQYFSDILPKFLSLLDPEFIHANRQDIFSLIRRIDVNELRGLISMLGIDVRRDLFAQVAKEEISSEQITILLILSFDTNSLMETAALSYQFATLKSSGKDKCKIYSFFSEIVQKDPETTSIFLKKATKFLAKPPTDEENLEANMKGISYIISAVLTVAPNRKQLIELIEENLVEFLRNSWDSDSITAPSFQPSFIILTALPKRYIKNEEVDRLLSLFPRYLLQNQTANEVASISGVPLNDSTINTANMKAINKARKTALLMAETLMLFLSVRPNFESTIPIIECILAREYLRTHFNHLCIYLILPKLTTIDEDAMTKISLKLRSVVVKAKPLQDFVTYIVKSPFITRTMFLRNVEFKPPELKPFFTNANSIEIMYRVYTTFPDFIDSLPEKAKSAYVKWLVVDTATSPTSHFLIYTLINDIRTQKLLPSNIHEVILAVISNFERTDYLQMAAEVIACWARIFPKFVPQIIESAIQKNDRAECFILAALYAHVQLSDDAISSQVLILNNIAKTNNNLTPFALFALSSLFMAYPAQLAAMPYTDSQANFLLSLLCTSKSQDTFNLFYIARAFNSLLPIISPDIENQRPFVIPVVKMIIQLISCTPLPFCRQIFFHTMHTVFSFIKQYADTVKMEFPISKSITLSCKIEACQAFADMLNVKRMDHDFFELIPQCLLLLQRTGTEGDNNPKLFIIAVAANFATTSDPSSPNCRDRIMQWTQLIKLCVSAGNLPATGIVKIAANDTVKLCMLKVAQEILPLLLFTNPLLSEALDDVMTSLTRAVESKNPVLQEVAYPLLQRVILDFGEMKNENGQPIIELYDVMFASAVKIGFYNLDVSGDFVLSFLDFHIDNIENSFDEFLSILDYFITGFKECDHKTWHYHAIAAKLIKISIDKKSFYKKIEEFIPKFAKDFAGIIFEAGELWSQDPPNEIAITNFKVNYSSFFLELLESFVFMQAKKKLELIQPRQFLTFLFDELTNEDNEEIWRIKASFNALGAFLNYFQDLVTNKLLVKAINAVSLCFERISEMKQGNKAEDYHSIYDVMKPLLLKFMRPAAEMVVSKNKEAWKSLVSILADDNFDSIVLCYLIKNGGQEAISHFAVNFVELILDNFSQSKVLLEEAIALCTMIFYVAEDKLDNLVEFGIKIKTKIKTNTTKASTKSSKNSNKKSKSKKNKENDGNSEIENQEKLEIENREKQLTRFKFCYLSQIFKFFDISLTKNRKKFGEKISKLIWSNFSNNENKFGQNLAIQLLCETNSPRLAACFLLGDDCLDYSVSILDESARVINYFDFIRFLLENEICGLQNNDEFINSAIRFCLRVIIQWGDDKNGRNPIISAAQMLKFISVSAAPLIRVAFKEMGDDFQESAVKYLAQYAKKTTPNKRGANIQLFAPGKGRSRRKNGFGHNNNNDDDDDDDDWQDLTVDG</sequence>
<dbReference type="RefSeq" id="XP_068354450.1">
    <property type="nucleotide sequence ID" value="XM_068508169.1"/>
</dbReference>
<evidence type="ECO:0000313" key="2">
    <source>
        <dbReference type="EMBL" id="OHT01314.1"/>
    </source>
</evidence>
<feature type="compositionally biased region" description="Acidic residues" evidence="1">
    <location>
        <begin position="1673"/>
        <end position="1683"/>
    </location>
</feature>
<feature type="region of interest" description="Disordered" evidence="1">
    <location>
        <begin position="1420"/>
        <end position="1453"/>
    </location>
</feature>
<organism evidence="2 3">
    <name type="scientific">Tritrichomonas foetus</name>
    <dbReference type="NCBI Taxonomy" id="1144522"/>
    <lineage>
        <taxon>Eukaryota</taxon>
        <taxon>Metamonada</taxon>
        <taxon>Parabasalia</taxon>
        <taxon>Tritrichomonadida</taxon>
        <taxon>Tritrichomonadidae</taxon>
        <taxon>Tritrichomonas</taxon>
    </lineage>
</organism>
<evidence type="ECO:0000313" key="3">
    <source>
        <dbReference type="Proteomes" id="UP000179807"/>
    </source>
</evidence>
<protein>
    <submittedName>
        <fullName evidence="2">Uncharacterized protein</fullName>
    </submittedName>
</protein>
<evidence type="ECO:0000256" key="1">
    <source>
        <dbReference type="SAM" id="MobiDB-lite"/>
    </source>
</evidence>
<gene>
    <name evidence="2" type="ORF">TRFO_31851</name>
</gene>